<dbReference type="EMBL" id="CM000140">
    <property type="protein sequence ID" value="EAZ25567.1"/>
    <property type="molecule type" value="Genomic_DNA"/>
</dbReference>
<reference evidence="1" key="1">
    <citation type="journal article" date="2005" name="PLoS Biol.">
        <title>The genomes of Oryza sativa: a history of duplications.</title>
        <authorList>
            <person name="Yu J."/>
            <person name="Wang J."/>
            <person name="Lin W."/>
            <person name="Li S."/>
            <person name="Li H."/>
            <person name="Zhou J."/>
            <person name="Ni P."/>
            <person name="Dong W."/>
            <person name="Hu S."/>
            <person name="Zeng C."/>
            <person name="Zhang J."/>
            <person name="Zhang Y."/>
            <person name="Li R."/>
            <person name="Xu Z."/>
            <person name="Li S."/>
            <person name="Li X."/>
            <person name="Zheng H."/>
            <person name="Cong L."/>
            <person name="Lin L."/>
            <person name="Yin J."/>
            <person name="Geng J."/>
            <person name="Li G."/>
            <person name="Shi J."/>
            <person name="Liu J."/>
            <person name="Lv H."/>
            <person name="Li J."/>
            <person name="Wang J."/>
            <person name="Deng Y."/>
            <person name="Ran L."/>
            <person name="Shi X."/>
            <person name="Wang X."/>
            <person name="Wu Q."/>
            <person name="Li C."/>
            <person name="Ren X."/>
            <person name="Wang J."/>
            <person name="Wang X."/>
            <person name="Li D."/>
            <person name="Liu D."/>
            <person name="Zhang X."/>
            <person name="Ji Z."/>
            <person name="Zhao W."/>
            <person name="Sun Y."/>
            <person name="Zhang Z."/>
            <person name="Bao J."/>
            <person name="Han Y."/>
            <person name="Dong L."/>
            <person name="Ji J."/>
            <person name="Chen P."/>
            <person name="Wu S."/>
            <person name="Liu J."/>
            <person name="Xiao Y."/>
            <person name="Bu D."/>
            <person name="Tan J."/>
            <person name="Yang L."/>
            <person name="Ye C."/>
            <person name="Zhang J."/>
            <person name="Xu J."/>
            <person name="Zhou Y."/>
            <person name="Yu Y."/>
            <person name="Zhang B."/>
            <person name="Zhuang S."/>
            <person name="Wei H."/>
            <person name="Liu B."/>
            <person name="Lei M."/>
            <person name="Yu H."/>
            <person name="Li Y."/>
            <person name="Xu H."/>
            <person name="Wei S."/>
            <person name="He X."/>
            <person name="Fang L."/>
            <person name="Zhang Z."/>
            <person name="Zhang Y."/>
            <person name="Huang X."/>
            <person name="Su Z."/>
            <person name="Tong W."/>
            <person name="Li J."/>
            <person name="Tong Z."/>
            <person name="Li S."/>
            <person name="Ye J."/>
            <person name="Wang L."/>
            <person name="Fang L."/>
            <person name="Lei T."/>
            <person name="Chen C."/>
            <person name="Chen H."/>
            <person name="Xu Z."/>
            <person name="Li H."/>
            <person name="Huang H."/>
            <person name="Zhang F."/>
            <person name="Xu H."/>
            <person name="Li N."/>
            <person name="Zhao C."/>
            <person name="Li S."/>
            <person name="Dong L."/>
            <person name="Huang Y."/>
            <person name="Li L."/>
            <person name="Xi Y."/>
            <person name="Qi Q."/>
            <person name="Li W."/>
            <person name="Zhang B."/>
            <person name="Hu W."/>
            <person name="Zhang Y."/>
            <person name="Tian X."/>
            <person name="Jiao Y."/>
            <person name="Liang X."/>
            <person name="Jin J."/>
            <person name="Gao L."/>
            <person name="Zheng W."/>
            <person name="Hao B."/>
            <person name="Liu S."/>
            <person name="Wang W."/>
            <person name="Yuan L."/>
            <person name="Cao M."/>
            <person name="McDermott J."/>
            <person name="Samudrala R."/>
            <person name="Wang J."/>
            <person name="Wong G.K."/>
            <person name="Yang H."/>
        </authorList>
    </citation>
    <scope>NUCLEOTIDE SEQUENCE [LARGE SCALE GENOMIC DNA]</scope>
</reference>
<name>A0A8J8XXM5_ORYSJ</name>
<proteinExistence type="predicted"/>
<reference evidence="1" key="2">
    <citation type="submission" date="2008-12" db="EMBL/GenBank/DDBJ databases">
        <title>Improved gene annotation of the rice (Oryza sativa) genomes.</title>
        <authorList>
            <person name="Wang J."/>
            <person name="Li R."/>
            <person name="Fan W."/>
            <person name="Huang Q."/>
            <person name="Zhang J."/>
            <person name="Zhou Y."/>
            <person name="Hu Y."/>
            <person name="Zi S."/>
            <person name="Li J."/>
            <person name="Ni P."/>
            <person name="Zheng H."/>
            <person name="Zhang Y."/>
            <person name="Zhao M."/>
            <person name="Hao Q."/>
            <person name="McDermott J."/>
            <person name="Samudrala R."/>
            <person name="Kristiansen K."/>
            <person name="Wong G.K.-S."/>
        </authorList>
    </citation>
    <scope>NUCLEOTIDE SEQUENCE</scope>
</reference>
<dbReference type="Proteomes" id="UP000007752">
    <property type="component" value="Chromosome 3"/>
</dbReference>
<evidence type="ECO:0000313" key="1">
    <source>
        <dbReference type="EMBL" id="EAZ25567.1"/>
    </source>
</evidence>
<organism evidence="1">
    <name type="scientific">Oryza sativa subsp. japonica</name>
    <name type="common">Rice</name>
    <dbReference type="NCBI Taxonomy" id="39947"/>
    <lineage>
        <taxon>Eukaryota</taxon>
        <taxon>Viridiplantae</taxon>
        <taxon>Streptophyta</taxon>
        <taxon>Embryophyta</taxon>
        <taxon>Tracheophyta</taxon>
        <taxon>Spermatophyta</taxon>
        <taxon>Magnoliopsida</taxon>
        <taxon>Liliopsida</taxon>
        <taxon>Poales</taxon>
        <taxon>Poaceae</taxon>
        <taxon>BOP clade</taxon>
        <taxon>Oryzoideae</taxon>
        <taxon>Oryzeae</taxon>
        <taxon>Oryzinae</taxon>
        <taxon>Oryza</taxon>
        <taxon>Oryza sativa</taxon>
    </lineage>
</organism>
<accession>A0A8J8XXM5</accession>
<protein>
    <submittedName>
        <fullName evidence="1">Uncharacterized protein</fullName>
    </submittedName>
</protein>
<gene>
    <name evidence="1" type="ORF">OsJ_09393</name>
</gene>
<dbReference type="AlphaFoldDB" id="A0A8J8XXM5"/>
<sequence length="192" mass="21384">MVSWSLWSAAAFPSSLRSRSRCLPLKLAEPAVADVVWSQWLPSLSSQRASGSCRHLLASSMSTVAVISSPSPSHASLVLQDLCRIERLQARGNQQACLEAQTKGSHMYGASDKQKVYEYPIKTLTMLDRTFSGCCMQLLLSKLSKMLCDINCDPLSLYSSFHFLYNLTSKMFDLDHGLEIGRLFEIQDILIT</sequence>